<evidence type="ECO:0000256" key="1">
    <source>
        <dbReference type="SAM" id="Phobius"/>
    </source>
</evidence>
<name>A0AAD5K593_9FUNG</name>
<gene>
    <name evidence="2" type="ORF">BDA99DRAFT_153667</name>
</gene>
<evidence type="ECO:0000313" key="3">
    <source>
        <dbReference type="Proteomes" id="UP001209540"/>
    </source>
</evidence>
<proteinExistence type="predicted"/>
<feature type="transmembrane region" description="Helical" evidence="1">
    <location>
        <begin position="61"/>
        <end position="79"/>
    </location>
</feature>
<sequence length="158" mass="18125">MQYSNKPYIFMLPLHIGPRNYARDDNIFCGILFPVLLPAWLIYGILYLIFAPANREEGLRYWLTVNCCYCSPSIFLFRYSKCISLQRMRCAQYCNCCLPTTMNDGGDKVDDNPTLDDIAVASFVVMDNGNDKHDTTSLSVSKADVYYPVVEEPNVYRN</sequence>
<dbReference type="Proteomes" id="UP001209540">
    <property type="component" value="Unassembled WGS sequence"/>
</dbReference>
<reference evidence="2" key="1">
    <citation type="journal article" date="2022" name="IScience">
        <title>Evolution of zygomycete secretomes and the origins of terrestrial fungal ecologies.</title>
        <authorList>
            <person name="Chang Y."/>
            <person name="Wang Y."/>
            <person name="Mondo S."/>
            <person name="Ahrendt S."/>
            <person name="Andreopoulos W."/>
            <person name="Barry K."/>
            <person name="Beard J."/>
            <person name="Benny G.L."/>
            <person name="Blankenship S."/>
            <person name="Bonito G."/>
            <person name="Cuomo C."/>
            <person name="Desiro A."/>
            <person name="Gervers K.A."/>
            <person name="Hundley H."/>
            <person name="Kuo A."/>
            <person name="LaButti K."/>
            <person name="Lang B.F."/>
            <person name="Lipzen A."/>
            <person name="O'Donnell K."/>
            <person name="Pangilinan J."/>
            <person name="Reynolds N."/>
            <person name="Sandor L."/>
            <person name="Smith M.E."/>
            <person name="Tsang A."/>
            <person name="Grigoriev I.V."/>
            <person name="Stajich J.E."/>
            <person name="Spatafora J.W."/>
        </authorList>
    </citation>
    <scope>NUCLEOTIDE SEQUENCE</scope>
    <source>
        <strain evidence="2">RSA 2281</strain>
    </source>
</reference>
<keyword evidence="3" id="KW-1185">Reference proteome</keyword>
<dbReference type="EMBL" id="JAIXMP010000023">
    <property type="protein sequence ID" value="KAI9255144.1"/>
    <property type="molecule type" value="Genomic_DNA"/>
</dbReference>
<dbReference type="AlphaFoldDB" id="A0AAD5K593"/>
<evidence type="ECO:0000313" key="2">
    <source>
        <dbReference type="EMBL" id="KAI9255144.1"/>
    </source>
</evidence>
<reference evidence="2" key="2">
    <citation type="submission" date="2023-02" db="EMBL/GenBank/DDBJ databases">
        <authorList>
            <consortium name="DOE Joint Genome Institute"/>
            <person name="Mondo S.J."/>
            <person name="Chang Y."/>
            <person name="Wang Y."/>
            <person name="Ahrendt S."/>
            <person name="Andreopoulos W."/>
            <person name="Barry K."/>
            <person name="Beard J."/>
            <person name="Benny G.L."/>
            <person name="Blankenship S."/>
            <person name="Bonito G."/>
            <person name="Cuomo C."/>
            <person name="Desiro A."/>
            <person name="Gervers K.A."/>
            <person name="Hundley H."/>
            <person name="Kuo A."/>
            <person name="LaButti K."/>
            <person name="Lang B.F."/>
            <person name="Lipzen A."/>
            <person name="O'Donnell K."/>
            <person name="Pangilinan J."/>
            <person name="Reynolds N."/>
            <person name="Sandor L."/>
            <person name="Smith M.W."/>
            <person name="Tsang A."/>
            <person name="Grigoriev I.V."/>
            <person name="Stajich J.E."/>
            <person name="Spatafora J.W."/>
        </authorList>
    </citation>
    <scope>NUCLEOTIDE SEQUENCE</scope>
    <source>
        <strain evidence="2">RSA 2281</strain>
    </source>
</reference>
<organism evidence="2 3">
    <name type="scientific">Phascolomyces articulosus</name>
    <dbReference type="NCBI Taxonomy" id="60185"/>
    <lineage>
        <taxon>Eukaryota</taxon>
        <taxon>Fungi</taxon>
        <taxon>Fungi incertae sedis</taxon>
        <taxon>Mucoromycota</taxon>
        <taxon>Mucoromycotina</taxon>
        <taxon>Mucoromycetes</taxon>
        <taxon>Mucorales</taxon>
        <taxon>Lichtheimiaceae</taxon>
        <taxon>Phascolomyces</taxon>
    </lineage>
</organism>
<protein>
    <submittedName>
        <fullName evidence="2">Uncharacterized protein</fullName>
    </submittedName>
</protein>
<comment type="caution">
    <text evidence="2">The sequence shown here is derived from an EMBL/GenBank/DDBJ whole genome shotgun (WGS) entry which is preliminary data.</text>
</comment>
<feature type="transmembrane region" description="Helical" evidence="1">
    <location>
        <begin position="27"/>
        <end position="49"/>
    </location>
</feature>
<keyword evidence="1" id="KW-0472">Membrane</keyword>
<accession>A0AAD5K593</accession>
<keyword evidence="1" id="KW-1133">Transmembrane helix</keyword>
<keyword evidence="1" id="KW-0812">Transmembrane</keyword>